<evidence type="ECO:0008006" key="4">
    <source>
        <dbReference type="Google" id="ProtNLM"/>
    </source>
</evidence>
<name>A0A1Z4C5G1_9GAMM</name>
<dbReference type="AlphaFoldDB" id="A0A1Z4C5G1"/>
<dbReference type="OrthoDB" id="6198507at2"/>
<proteinExistence type="predicted"/>
<protein>
    <recommendedName>
        <fullName evidence="4">DUF4390 domain-containing protein</fullName>
    </recommendedName>
</protein>
<dbReference type="InterPro" id="IPR025500">
    <property type="entry name" value="DUF4390"/>
</dbReference>
<evidence type="ECO:0000313" key="2">
    <source>
        <dbReference type="EMBL" id="ASF48760.1"/>
    </source>
</evidence>
<dbReference type="KEGG" id="mpsy:CEK71_13770"/>
<keyword evidence="1" id="KW-0732">Signal</keyword>
<keyword evidence="3" id="KW-1185">Reference proteome</keyword>
<feature type="signal peptide" evidence="1">
    <location>
        <begin position="1"/>
        <end position="26"/>
    </location>
</feature>
<sequence length="190" mass="21471">MPACVRFRGWLAWLALLCLVSPPLWADCCSASVKNAELIRHGQSYLLNAEVNYQLSAKALEALQNGVPLFWEIELQIRQPRAFLWAKTVAQAQIRYRLQYHALLNLYRVDNESAGVVANVSSLAAAFDLMANVTNFHLTDNADFAPTPDTVAAIKIVFDRNALPLPLRPVAYLNQQWYLSSDWTLWPLKN</sequence>
<dbReference type="RefSeq" id="WP_088621621.1">
    <property type="nucleotide sequence ID" value="NZ_CP022129.1"/>
</dbReference>
<accession>A0A1Z4C5G1</accession>
<dbReference type="Pfam" id="PF14334">
    <property type="entry name" value="DUF4390"/>
    <property type="match status" value="1"/>
</dbReference>
<feature type="chain" id="PRO_5012057364" description="DUF4390 domain-containing protein" evidence="1">
    <location>
        <begin position="27"/>
        <end position="190"/>
    </location>
</feature>
<evidence type="ECO:0000256" key="1">
    <source>
        <dbReference type="SAM" id="SignalP"/>
    </source>
</evidence>
<dbReference type="EMBL" id="CP022129">
    <property type="protein sequence ID" value="ASF48760.1"/>
    <property type="molecule type" value="Genomic_DNA"/>
</dbReference>
<organism evidence="2 3">
    <name type="scientific">Methylovulum psychrotolerans</name>
    <dbReference type="NCBI Taxonomy" id="1704499"/>
    <lineage>
        <taxon>Bacteria</taxon>
        <taxon>Pseudomonadati</taxon>
        <taxon>Pseudomonadota</taxon>
        <taxon>Gammaproteobacteria</taxon>
        <taxon>Methylococcales</taxon>
        <taxon>Methylococcaceae</taxon>
        <taxon>Methylovulum</taxon>
    </lineage>
</organism>
<reference evidence="2 3" key="1">
    <citation type="submission" date="2017-06" db="EMBL/GenBank/DDBJ databases">
        <title>Genome Sequencing of the methanotroph Methylovulum psychrotolerants str. HV10-M2 isolated from a high-altitude environment.</title>
        <authorList>
            <person name="Mateos-Rivera A."/>
        </authorList>
    </citation>
    <scope>NUCLEOTIDE SEQUENCE [LARGE SCALE GENOMIC DNA]</scope>
    <source>
        <strain evidence="2 3">HV10_M2</strain>
    </source>
</reference>
<dbReference type="Proteomes" id="UP000197019">
    <property type="component" value="Chromosome"/>
</dbReference>
<evidence type="ECO:0000313" key="3">
    <source>
        <dbReference type="Proteomes" id="UP000197019"/>
    </source>
</evidence>
<gene>
    <name evidence="2" type="ORF">CEK71_13770</name>
</gene>